<name>A0ABP3V7F4_9CLOT</name>
<protein>
    <submittedName>
        <fullName evidence="6">ABC transporter ATP-binding protein</fullName>
    </submittedName>
</protein>
<dbReference type="PANTHER" id="PTHR43335">
    <property type="entry name" value="ABC TRANSPORTER, ATP-BINDING PROTEIN"/>
    <property type="match status" value="1"/>
</dbReference>
<evidence type="ECO:0000256" key="3">
    <source>
        <dbReference type="ARBA" id="ARBA00022741"/>
    </source>
</evidence>
<organism evidence="6 7">
    <name type="scientific">Clostridium oceanicum</name>
    <dbReference type="NCBI Taxonomy" id="1543"/>
    <lineage>
        <taxon>Bacteria</taxon>
        <taxon>Bacillati</taxon>
        <taxon>Bacillota</taxon>
        <taxon>Clostridia</taxon>
        <taxon>Eubacteriales</taxon>
        <taxon>Clostridiaceae</taxon>
        <taxon>Clostridium</taxon>
    </lineage>
</organism>
<evidence type="ECO:0000256" key="1">
    <source>
        <dbReference type="ARBA" id="ARBA00005417"/>
    </source>
</evidence>
<comment type="caution">
    <text evidence="6">The sequence shown here is derived from an EMBL/GenBank/DDBJ whole genome shotgun (WGS) entry which is preliminary data.</text>
</comment>
<evidence type="ECO:0000313" key="7">
    <source>
        <dbReference type="Proteomes" id="UP001501510"/>
    </source>
</evidence>
<dbReference type="InterPro" id="IPR003593">
    <property type="entry name" value="AAA+_ATPase"/>
</dbReference>
<dbReference type="PROSITE" id="PS50893">
    <property type="entry name" value="ABC_TRANSPORTER_2"/>
    <property type="match status" value="1"/>
</dbReference>
<evidence type="ECO:0000259" key="5">
    <source>
        <dbReference type="PROSITE" id="PS50893"/>
    </source>
</evidence>
<dbReference type="Proteomes" id="UP001501510">
    <property type="component" value="Unassembled WGS sequence"/>
</dbReference>
<reference evidence="7" key="1">
    <citation type="journal article" date="2019" name="Int. J. Syst. Evol. Microbiol.">
        <title>The Global Catalogue of Microorganisms (GCM) 10K type strain sequencing project: providing services to taxonomists for standard genome sequencing and annotation.</title>
        <authorList>
            <consortium name="The Broad Institute Genomics Platform"/>
            <consortium name="The Broad Institute Genome Sequencing Center for Infectious Disease"/>
            <person name="Wu L."/>
            <person name="Ma J."/>
        </authorList>
    </citation>
    <scope>NUCLEOTIDE SEQUENCE [LARGE SCALE GENOMIC DNA]</scope>
    <source>
        <strain evidence="7">JCM 1407</strain>
    </source>
</reference>
<evidence type="ECO:0000256" key="2">
    <source>
        <dbReference type="ARBA" id="ARBA00022448"/>
    </source>
</evidence>
<dbReference type="InterPro" id="IPR017871">
    <property type="entry name" value="ABC_transporter-like_CS"/>
</dbReference>
<evidence type="ECO:0000313" key="6">
    <source>
        <dbReference type="EMBL" id="GAA0748656.1"/>
    </source>
</evidence>
<feature type="domain" description="ABC transporter" evidence="5">
    <location>
        <begin position="7"/>
        <end position="239"/>
    </location>
</feature>
<dbReference type="Gene3D" id="3.40.50.300">
    <property type="entry name" value="P-loop containing nucleotide triphosphate hydrolases"/>
    <property type="match status" value="1"/>
</dbReference>
<keyword evidence="3" id="KW-0547">Nucleotide-binding</keyword>
<accession>A0ABP3V7F4</accession>
<dbReference type="SUPFAM" id="SSF52540">
    <property type="entry name" value="P-loop containing nucleoside triphosphate hydrolases"/>
    <property type="match status" value="1"/>
</dbReference>
<comment type="similarity">
    <text evidence="1">Belongs to the ABC transporter superfamily.</text>
</comment>
<proteinExistence type="inferred from homology"/>
<dbReference type="GO" id="GO:0005524">
    <property type="term" value="F:ATP binding"/>
    <property type="evidence" value="ECO:0007669"/>
    <property type="project" value="UniProtKB-KW"/>
</dbReference>
<gene>
    <name evidence="6" type="ORF">GCM10008906_39040</name>
</gene>
<dbReference type="InterPro" id="IPR027417">
    <property type="entry name" value="P-loop_NTPase"/>
</dbReference>
<dbReference type="SMART" id="SM00382">
    <property type="entry name" value="AAA"/>
    <property type="match status" value="1"/>
</dbReference>
<dbReference type="Pfam" id="PF00005">
    <property type="entry name" value="ABC_tran"/>
    <property type="match status" value="1"/>
</dbReference>
<dbReference type="EMBL" id="BAAACG010000023">
    <property type="protein sequence ID" value="GAA0748656.1"/>
    <property type="molecule type" value="Genomic_DNA"/>
</dbReference>
<dbReference type="PANTHER" id="PTHR43335:SF4">
    <property type="entry name" value="ABC TRANSPORTER, ATP-BINDING PROTEIN"/>
    <property type="match status" value="1"/>
</dbReference>
<dbReference type="PROSITE" id="PS00211">
    <property type="entry name" value="ABC_TRANSPORTER_1"/>
    <property type="match status" value="1"/>
</dbReference>
<dbReference type="InterPro" id="IPR003439">
    <property type="entry name" value="ABC_transporter-like_ATP-bd"/>
</dbReference>
<keyword evidence="4 6" id="KW-0067">ATP-binding</keyword>
<sequence length="247" mass="27709">MMNKEVLVVQNLTKSFKKRKAINDVSFTVKEGDICGFIGPNGAGKTTMIRMLTGLITPSSGSVSINSFDVTKDIENALKYIGAIVENPIFFEYLTGENALLNLAMLNNDMSKKERQEKVEEVIELVGLKGREKDKIKTYSLGMKQRLGIAQALLNNPKIILLDEPTNGLDPTGMIEFRNLILKLNKENKITFFISSHILDELQRICTDLVIIKEGKLAWKGATNELLNKVNETDRLEDVYVKLMKAN</sequence>
<keyword evidence="2" id="KW-0813">Transport</keyword>
<evidence type="ECO:0000256" key="4">
    <source>
        <dbReference type="ARBA" id="ARBA00022840"/>
    </source>
</evidence>
<keyword evidence="7" id="KW-1185">Reference proteome</keyword>